<reference evidence="1 2" key="1">
    <citation type="submission" date="2016-10" db="EMBL/GenBank/DDBJ databases">
        <authorList>
            <person name="de Groot N.N."/>
        </authorList>
    </citation>
    <scope>NUCLEOTIDE SEQUENCE [LARGE SCALE GENOMIC DNA]</scope>
    <source>
        <strain evidence="1 2">CGMCC 4.2022</strain>
    </source>
</reference>
<dbReference type="AlphaFoldDB" id="A0A1H0FS79"/>
<organism evidence="1 2">
    <name type="scientific">Actinacidiphila guanduensis</name>
    <dbReference type="NCBI Taxonomy" id="310781"/>
    <lineage>
        <taxon>Bacteria</taxon>
        <taxon>Bacillati</taxon>
        <taxon>Actinomycetota</taxon>
        <taxon>Actinomycetes</taxon>
        <taxon>Kitasatosporales</taxon>
        <taxon>Streptomycetaceae</taxon>
        <taxon>Actinacidiphila</taxon>
    </lineage>
</organism>
<accession>A0A1H0FS79</accession>
<protein>
    <submittedName>
        <fullName evidence="1">Uncharacterized protein</fullName>
    </submittedName>
</protein>
<dbReference type="Proteomes" id="UP000199341">
    <property type="component" value="Unassembled WGS sequence"/>
</dbReference>
<evidence type="ECO:0000313" key="1">
    <source>
        <dbReference type="EMBL" id="SDN97444.1"/>
    </source>
</evidence>
<evidence type="ECO:0000313" key="2">
    <source>
        <dbReference type="Proteomes" id="UP000199341"/>
    </source>
</evidence>
<dbReference type="EMBL" id="FNIE01000006">
    <property type="protein sequence ID" value="SDN97444.1"/>
    <property type="molecule type" value="Genomic_DNA"/>
</dbReference>
<proteinExistence type="predicted"/>
<gene>
    <name evidence="1" type="ORF">SAMN05216259_106407</name>
</gene>
<keyword evidence="2" id="KW-1185">Reference proteome</keyword>
<name>A0A1H0FS79_9ACTN</name>
<sequence length="38" mass="3898">MRVAAIYPLAGLAFIAATAVVTLRPRVTAPAETSTVTP</sequence>